<dbReference type="EMBL" id="FUHW01000052">
    <property type="protein sequence ID" value="SJM72211.1"/>
    <property type="molecule type" value="Genomic_DNA"/>
</dbReference>
<dbReference type="AlphaFoldDB" id="A0A1R4GVR2"/>
<organism evidence="3 4">
    <name type="scientific">Arthrobacter rhombi</name>
    <dbReference type="NCBI Taxonomy" id="71253"/>
    <lineage>
        <taxon>Bacteria</taxon>
        <taxon>Bacillati</taxon>
        <taxon>Actinomycetota</taxon>
        <taxon>Actinomycetes</taxon>
        <taxon>Micrococcales</taxon>
        <taxon>Micrococcaceae</taxon>
        <taxon>Arthrobacter</taxon>
    </lineage>
</organism>
<protein>
    <submittedName>
        <fullName evidence="3">MaoC domain protein</fullName>
    </submittedName>
</protein>
<name>A0A1R4GVR2_9MICC</name>
<dbReference type="InterPro" id="IPR029069">
    <property type="entry name" value="HotDog_dom_sf"/>
</dbReference>
<sequence length="163" mass="17433">MTTGTPRLPAERIPIGETFELGSHAVTEEEIIRFASEWDSQYFHVDRASAREGPFGGLIASGIHTLAIYQRLSVTGLFDGYDVIAGKELRQVRFLRPVRPGDVLSGSVIIDSVAPDGSGRATVMTSGSLRNQDDVVVLDVQVEALVSSSYSPGPDTAPTRSGS</sequence>
<keyword evidence="4" id="KW-1185">Reference proteome</keyword>
<comment type="similarity">
    <text evidence="1">Belongs to the enoyl-CoA hydratase/isomerase family.</text>
</comment>
<dbReference type="PANTHER" id="PTHR43664">
    <property type="entry name" value="MONOAMINE OXIDASE-RELATED"/>
    <property type="match status" value="1"/>
</dbReference>
<feature type="domain" description="MaoC-like" evidence="2">
    <location>
        <begin position="15"/>
        <end position="108"/>
    </location>
</feature>
<dbReference type="Proteomes" id="UP000195913">
    <property type="component" value="Unassembled WGS sequence"/>
</dbReference>
<proteinExistence type="inferred from homology"/>
<evidence type="ECO:0000313" key="4">
    <source>
        <dbReference type="Proteomes" id="UP000195913"/>
    </source>
</evidence>
<dbReference type="InterPro" id="IPR002539">
    <property type="entry name" value="MaoC-like_dom"/>
</dbReference>
<evidence type="ECO:0000259" key="2">
    <source>
        <dbReference type="Pfam" id="PF01575"/>
    </source>
</evidence>
<evidence type="ECO:0000256" key="1">
    <source>
        <dbReference type="ARBA" id="ARBA00005254"/>
    </source>
</evidence>
<accession>A0A1R4GVR2</accession>
<dbReference type="Gene3D" id="3.10.129.10">
    <property type="entry name" value="Hotdog Thioesterase"/>
    <property type="match status" value="1"/>
</dbReference>
<dbReference type="RefSeq" id="WP_087000910.1">
    <property type="nucleotide sequence ID" value="NZ_FUHW01000052.1"/>
</dbReference>
<dbReference type="SUPFAM" id="SSF54637">
    <property type="entry name" value="Thioesterase/thiol ester dehydrase-isomerase"/>
    <property type="match status" value="1"/>
</dbReference>
<evidence type="ECO:0000313" key="3">
    <source>
        <dbReference type="EMBL" id="SJM72211.1"/>
    </source>
</evidence>
<dbReference type="PANTHER" id="PTHR43664:SF1">
    <property type="entry name" value="BETA-METHYLMALYL-COA DEHYDRATASE"/>
    <property type="match status" value="1"/>
</dbReference>
<reference evidence="3 4" key="1">
    <citation type="submission" date="2017-02" db="EMBL/GenBank/DDBJ databases">
        <authorList>
            <person name="Peterson S.W."/>
        </authorList>
    </citation>
    <scope>NUCLEOTIDE SEQUENCE [LARGE SCALE GENOMIC DNA]</scope>
    <source>
        <strain evidence="3 4">B Ar 00.02</strain>
    </source>
</reference>
<gene>
    <name evidence="3" type="ORF">FM101_14565</name>
</gene>
<dbReference type="Pfam" id="PF01575">
    <property type="entry name" value="MaoC_dehydratas"/>
    <property type="match status" value="1"/>
</dbReference>
<dbReference type="InterPro" id="IPR052342">
    <property type="entry name" value="MCH/BMMD"/>
</dbReference>